<dbReference type="RefSeq" id="WP_350241482.1">
    <property type="nucleotide sequence ID" value="NZ_CP158297.1"/>
</dbReference>
<feature type="transmembrane region" description="Helical" evidence="1">
    <location>
        <begin position="46"/>
        <end position="64"/>
    </location>
</feature>
<reference evidence="2" key="1">
    <citation type="submission" date="2024-06" db="EMBL/GenBank/DDBJ databases">
        <title>Draft Genome Sequence of Deinococcus sonorensis Type Strain KR-87, a Biofilm Producing Representative of the Genus Deinococcus.</title>
        <authorList>
            <person name="Boren L.S."/>
            <person name="Grosso R.A."/>
            <person name="Hugenberg-Cox A.N."/>
            <person name="Hill J.T.E."/>
            <person name="Albert C.M."/>
            <person name="Tuohy J.M."/>
        </authorList>
    </citation>
    <scope>NUCLEOTIDE SEQUENCE</scope>
    <source>
        <strain evidence="2">KR-87</strain>
        <plasmid evidence="2">pDson01</plasmid>
    </source>
</reference>
<protein>
    <submittedName>
        <fullName evidence="2">Uncharacterized protein</fullName>
    </submittedName>
</protein>
<evidence type="ECO:0000256" key="1">
    <source>
        <dbReference type="SAM" id="Phobius"/>
    </source>
</evidence>
<keyword evidence="1" id="KW-0812">Transmembrane</keyword>
<proteinExistence type="predicted"/>
<dbReference type="EMBL" id="CP158297">
    <property type="protein sequence ID" value="XBV83756.1"/>
    <property type="molecule type" value="Genomic_DNA"/>
</dbReference>
<geneLocation type="plasmid" evidence="2">
    <name>pDson01</name>
</geneLocation>
<keyword evidence="2" id="KW-0614">Plasmid</keyword>
<keyword evidence="1" id="KW-1133">Transmembrane helix</keyword>
<accession>A0AAU7U607</accession>
<evidence type="ECO:0000313" key="2">
    <source>
        <dbReference type="EMBL" id="XBV83756.1"/>
    </source>
</evidence>
<gene>
    <name evidence="2" type="ORF">ABOD76_01520</name>
</gene>
<sequence>MTAHDPGSDADLEAMFVRARTLGREDLTAADRFLAGHRARARRRRAGGLSVLLAAAAVASVIALRPSAPADLPSSAAYAAYQGALGTGW</sequence>
<keyword evidence="1" id="KW-0472">Membrane</keyword>
<name>A0AAU7U607_9DEIO</name>
<dbReference type="AlphaFoldDB" id="A0AAU7U607"/>
<dbReference type="KEGG" id="dsc:ABOD76_01520"/>
<organism evidence="2">
    <name type="scientific">Deinococcus sonorensis KR-87</name>
    <dbReference type="NCBI Taxonomy" id="694439"/>
    <lineage>
        <taxon>Bacteria</taxon>
        <taxon>Thermotogati</taxon>
        <taxon>Deinococcota</taxon>
        <taxon>Deinococci</taxon>
        <taxon>Deinococcales</taxon>
        <taxon>Deinococcaceae</taxon>
        <taxon>Deinococcus</taxon>
    </lineage>
</organism>